<comment type="caution">
    <text evidence="2">The sequence shown here is derived from an EMBL/GenBank/DDBJ whole genome shotgun (WGS) entry which is preliminary data.</text>
</comment>
<gene>
    <name evidence="2" type="ORF">GOODEAATRI_016121</name>
</gene>
<accession>A0ABV0PPI9</accession>
<protein>
    <submittedName>
        <fullName evidence="2">Uncharacterized protein</fullName>
    </submittedName>
</protein>
<evidence type="ECO:0000256" key="1">
    <source>
        <dbReference type="SAM" id="MobiDB-lite"/>
    </source>
</evidence>
<name>A0ABV0PPI9_9TELE</name>
<feature type="region of interest" description="Disordered" evidence="1">
    <location>
        <begin position="1"/>
        <end position="33"/>
    </location>
</feature>
<dbReference type="Proteomes" id="UP001476798">
    <property type="component" value="Unassembled WGS sequence"/>
</dbReference>
<evidence type="ECO:0000313" key="2">
    <source>
        <dbReference type="EMBL" id="MEQ2185232.1"/>
    </source>
</evidence>
<dbReference type="EMBL" id="JAHRIO010081189">
    <property type="protein sequence ID" value="MEQ2185232.1"/>
    <property type="molecule type" value="Genomic_DNA"/>
</dbReference>
<sequence length="100" mass="11485">MSVKSHQLPMTILSATEPTTPSPPAKKHNTRVTSQNLNMGICERFQSEDMVNIKCMTQVFRKTRHRYEASNLSVTAKVGRCLEKRVVLYHCKQRVSNHSR</sequence>
<proteinExistence type="predicted"/>
<organism evidence="2 3">
    <name type="scientific">Goodea atripinnis</name>
    <dbReference type="NCBI Taxonomy" id="208336"/>
    <lineage>
        <taxon>Eukaryota</taxon>
        <taxon>Metazoa</taxon>
        <taxon>Chordata</taxon>
        <taxon>Craniata</taxon>
        <taxon>Vertebrata</taxon>
        <taxon>Euteleostomi</taxon>
        <taxon>Actinopterygii</taxon>
        <taxon>Neopterygii</taxon>
        <taxon>Teleostei</taxon>
        <taxon>Neoteleostei</taxon>
        <taxon>Acanthomorphata</taxon>
        <taxon>Ovalentaria</taxon>
        <taxon>Atherinomorphae</taxon>
        <taxon>Cyprinodontiformes</taxon>
        <taxon>Goodeidae</taxon>
        <taxon>Goodea</taxon>
    </lineage>
</organism>
<evidence type="ECO:0000313" key="3">
    <source>
        <dbReference type="Proteomes" id="UP001476798"/>
    </source>
</evidence>
<reference evidence="2 3" key="1">
    <citation type="submission" date="2021-06" db="EMBL/GenBank/DDBJ databases">
        <authorList>
            <person name="Palmer J.M."/>
        </authorList>
    </citation>
    <scope>NUCLEOTIDE SEQUENCE [LARGE SCALE GENOMIC DNA]</scope>
    <source>
        <strain evidence="2 3">GA_2019</strain>
        <tissue evidence="2">Muscle</tissue>
    </source>
</reference>
<keyword evidence="3" id="KW-1185">Reference proteome</keyword>